<keyword evidence="2" id="KW-1133">Transmembrane helix</keyword>
<organism evidence="3 4">
    <name type="scientific">Actinomadura luzonensis</name>
    <dbReference type="NCBI Taxonomy" id="2805427"/>
    <lineage>
        <taxon>Bacteria</taxon>
        <taxon>Bacillati</taxon>
        <taxon>Actinomycetota</taxon>
        <taxon>Actinomycetes</taxon>
        <taxon>Streptosporangiales</taxon>
        <taxon>Thermomonosporaceae</taxon>
        <taxon>Actinomadura</taxon>
    </lineage>
</organism>
<proteinExistence type="predicted"/>
<keyword evidence="2" id="KW-0472">Membrane</keyword>
<feature type="region of interest" description="Disordered" evidence="1">
    <location>
        <begin position="153"/>
        <end position="685"/>
    </location>
</feature>
<feature type="compositionally biased region" description="Low complexity" evidence="1">
    <location>
        <begin position="619"/>
        <end position="636"/>
    </location>
</feature>
<gene>
    <name evidence="3" type="ORF">MF672_046460</name>
</gene>
<dbReference type="Proteomes" id="UP001317259">
    <property type="component" value="Unassembled WGS sequence"/>
</dbReference>
<keyword evidence="2" id="KW-0812">Transmembrane</keyword>
<comment type="caution">
    <text evidence="3">The sequence shown here is derived from an EMBL/GenBank/DDBJ whole genome shotgun (WGS) entry which is preliminary data.</text>
</comment>
<dbReference type="EMBL" id="JAKRKC020000003">
    <property type="protein sequence ID" value="MCK2221197.1"/>
    <property type="molecule type" value="Genomic_DNA"/>
</dbReference>
<feature type="compositionally biased region" description="Low complexity" evidence="1">
    <location>
        <begin position="293"/>
        <end position="311"/>
    </location>
</feature>
<evidence type="ECO:0000256" key="2">
    <source>
        <dbReference type="SAM" id="Phobius"/>
    </source>
</evidence>
<feature type="compositionally biased region" description="Polar residues" evidence="1">
    <location>
        <begin position="531"/>
        <end position="540"/>
    </location>
</feature>
<sequence>MSKLDVARLREPAAWIMLVAGLVSVVLTIGHLLIGSSSGSSFTGRAASNFFGLTDPVVTALLLGAVLLVTKVGTPSDKAKPITYGAAVGLLLAAVFGMLSLLLGLFAGDGARSTVEFVLLGAPRLALTAVALVYLLPQVLPARPVAQVYHHPQFGQPQFGQPQPGFGGQPEQAFGQPQPGPGHGQQPPMGQQAPSGQQQPGYGPQDAPVPGFGPQDQPAPAAGYGQQPPSGQHPMPQQPPMPGGPVQHGPGGYGQQPPSGQHAAPAQPQPMAAQPLSGQHAAPGPYAPPADPQQPAYAPQPQQAAEQPHPQVRGALPAAPQDQQQGFGRPDSPYAPPQGPGGGQDAGYGANPGQDAGYGTNPGFAAGQDQQPFGQHAYAPADTAPTVDRPAPAHAHALPDYATPAPDYATPAPSTDYATPAPDYATPAPSLDYATPAPSLDYATPPPATDYATPAPQEYNTPPAQEYQPAPYVPADSQPSLYGHPSPNPYAPPDSFATPSDQSYPTGDTAPSVPFQPPAQQPQQPYYGQSAFDQPQQGGTPFTGYSGAEYAGGAGQAPSYQEPDPPVDPRSQQLLDAYQQAETYQSSAGTTPDLRVPDYTFGHPQSQAPYEPQQGGYEPRPYQPAHQAPAAPATPGWPGGEAQGESTVRLDPSAMRGDALDGDQRRPGDDPINPTAIYTPNEPRR</sequence>
<name>A0ABT0G9C0_9ACTN</name>
<feature type="transmembrane region" description="Helical" evidence="2">
    <location>
        <begin position="117"/>
        <end position="136"/>
    </location>
</feature>
<protein>
    <submittedName>
        <fullName evidence="3">Uncharacterized protein</fullName>
    </submittedName>
</protein>
<feature type="compositionally biased region" description="Basic and acidic residues" evidence="1">
    <location>
        <begin position="658"/>
        <end position="669"/>
    </location>
</feature>
<feature type="compositionally biased region" description="Polar residues" evidence="1">
    <location>
        <begin position="570"/>
        <end position="590"/>
    </location>
</feature>
<evidence type="ECO:0000313" key="3">
    <source>
        <dbReference type="EMBL" id="MCK2221197.1"/>
    </source>
</evidence>
<dbReference type="RefSeq" id="WP_242374913.1">
    <property type="nucleotide sequence ID" value="NZ_JAKRKC020000003.1"/>
</dbReference>
<feature type="compositionally biased region" description="Low complexity" evidence="1">
    <location>
        <begin position="184"/>
        <end position="235"/>
    </location>
</feature>
<feature type="compositionally biased region" description="Low complexity" evidence="1">
    <location>
        <begin position="153"/>
        <end position="177"/>
    </location>
</feature>
<accession>A0ABT0G9C0</accession>
<feature type="compositionally biased region" description="Low complexity" evidence="1">
    <location>
        <begin position="399"/>
        <end position="429"/>
    </location>
</feature>
<reference evidence="3 4" key="1">
    <citation type="submission" date="2022-04" db="EMBL/GenBank/DDBJ databases">
        <title>Genome draft of Actinomadura sp. ATCC 31491.</title>
        <authorList>
            <person name="Shi X."/>
            <person name="Du Y."/>
        </authorList>
    </citation>
    <scope>NUCLEOTIDE SEQUENCE [LARGE SCALE GENOMIC DNA]</scope>
    <source>
        <strain evidence="3 4">ATCC 31491</strain>
    </source>
</reference>
<feature type="transmembrane region" description="Helical" evidence="2">
    <location>
        <begin position="82"/>
        <end position="105"/>
    </location>
</feature>
<feature type="compositionally biased region" description="Polar residues" evidence="1">
    <location>
        <begin position="497"/>
        <end position="506"/>
    </location>
</feature>
<keyword evidence="4" id="KW-1185">Reference proteome</keyword>
<evidence type="ECO:0000313" key="4">
    <source>
        <dbReference type="Proteomes" id="UP001317259"/>
    </source>
</evidence>
<evidence type="ECO:0000256" key="1">
    <source>
        <dbReference type="SAM" id="MobiDB-lite"/>
    </source>
</evidence>
<feature type="transmembrane region" description="Helical" evidence="2">
    <location>
        <begin position="12"/>
        <end position="34"/>
    </location>
</feature>
<feature type="transmembrane region" description="Helical" evidence="2">
    <location>
        <begin position="46"/>
        <end position="70"/>
    </location>
</feature>
<feature type="compositionally biased region" description="Low complexity" evidence="1">
    <location>
        <begin position="255"/>
        <end position="284"/>
    </location>
</feature>